<evidence type="ECO:0000256" key="5">
    <source>
        <dbReference type="ARBA" id="ARBA00023295"/>
    </source>
</evidence>
<comment type="subcellular location">
    <subcellularLocation>
        <location evidence="1">Secreted</location>
    </subcellularLocation>
</comment>
<dbReference type="InterPro" id="IPR017853">
    <property type="entry name" value="GH"/>
</dbReference>
<keyword evidence="10" id="KW-1185">Reference proteome</keyword>
<keyword evidence="7" id="KW-1133">Transmembrane helix</keyword>
<evidence type="ECO:0000256" key="4">
    <source>
        <dbReference type="ARBA" id="ARBA00022801"/>
    </source>
</evidence>
<feature type="active site" description="Proton donor" evidence="6">
    <location>
        <position position="354"/>
    </location>
</feature>
<feature type="transmembrane region" description="Helical" evidence="7">
    <location>
        <begin position="23"/>
        <end position="43"/>
    </location>
</feature>
<feature type="active site" description="Nucleophile" evidence="6">
    <location>
        <position position="472"/>
    </location>
</feature>
<dbReference type="Proteomes" id="UP000548476">
    <property type="component" value="Unassembled WGS sequence"/>
</dbReference>
<evidence type="ECO:0000256" key="2">
    <source>
        <dbReference type="ARBA" id="ARBA00022525"/>
    </source>
</evidence>
<reference evidence="9 10" key="1">
    <citation type="submission" date="2020-08" db="EMBL/GenBank/DDBJ databases">
        <title>Genomic Encyclopedia of Type Strains, Phase IV (KMG-IV): sequencing the most valuable type-strain genomes for metagenomic binning, comparative biology and taxonomic classification.</title>
        <authorList>
            <person name="Goeker M."/>
        </authorList>
    </citation>
    <scope>NUCLEOTIDE SEQUENCE [LARGE SCALE GENOMIC DNA]</scope>
    <source>
        <strain evidence="9 10">YIM 65646</strain>
    </source>
</reference>
<evidence type="ECO:0000256" key="1">
    <source>
        <dbReference type="ARBA" id="ARBA00004613"/>
    </source>
</evidence>
<comment type="caution">
    <text evidence="9">The sequence shown here is derived from an EMBL/GenBank/DDBJ whole genome shotgun (WGS) entry which is preliminary data.</text>
</comment>
<evidence type="ECO:0000256" key="6">
    <source>
        <dbReference type="PROSITE-ProRule" id="PRU01100"/>
    </source>
</evidence>
<dbReference type="GO" id="GO:0005576">
    <property type="term" value="C:extracellular region"/>
    <property type="evidence" value="ECO:0007669"/>
    <property type="project" value="UniProtKB-SubCell"/>
</dbReference>
<sequence length="544" mass="59607">MKDWRRILSNTFGLQDRRARRRLTFAVIIPVAATGFGLGYSVGFSRSGAPVPTSEFTATGVDAEADTYIRTAEPEGAAGSEPRLLVGGSPEVGVASTYVRFTVTQAPVRDARLELAVAESGSEQLLEVIAVDGRWDETTLSAVEVPPFGRALDSASGGGGTVSFDVSKVVTGVGVYAFAVTSPDERLLTRFHSREGGVAPRLNFRVPVTPTPSASLSGGTQSTEATYGADLAGPCEVGVKLVPTCGALWGVAPGARSKESRADAIARFEERTGRPQDVFHAYHRGDELFPTDEEITIARDPGRPRLLFLNWKPRGASWAEIAAGDRDVDGYLDRLAAHIKENFREPFFFTVHHEPENDVDPREGSGQTAADYAAMFRYVIEYLRGKGVTNLVTVMVYMAYLGWSTKPWHSQLYPGDDVVDWVSWDTYAYSDKGYGFGDFAEMVDRTDDTGAWPGYYRWAARTFPDKPLMLAEWGVWQSDKNPGHQALVFAQAMAQLAHFPRLKALVYFETANDRGKDSRIDGDPGTLSAFRELGESRQFQVQLP</sequence>
<evidence type="ECO:0000256" key="7">
    <source>
        <dbReference type="SAM" id="Phobius"/>
    </source>
</evidence>
<dbReference type="PROSITE" id="PS51764">
    <property type="entry name" value="GH26"/>
    <property type="match status" value="1"/>
</dbReference>
<comment type="similarity">
    <text evidence="6">Belongs to the glycosyl hydrolase 26 family.</text>
</comment>
<dbReference type="InterPro" id="IPR055372">
    <property type="entry name" value="CBM96"/>
</dbReference>
<keyword evidence="7" id="KW-0812">Transmembrane</keyword>
<evidence type="ECO:0000256" key="3">
    <source>
        <dbReference type="ARBA" id="ARBA00022729"/>
    </source>
</evidence>
<gene>
    <name evidence="9" type="ORF">HNR73_001237</name>
</gene>
<dbReference type="SUPFAM" id="SSF51445">
    <property type="entry name" value="(Trans)glycosidases"/>
    <property type="match status" value="1"/>
</dbReference>
<keyword evidence="4 6" id="KW-0378">Hydrolase</keyword>
<keyword evidence="5 6" id="KW-0326">Glycosidase</keyword>
<keyword evidence="3" id="KW-0732">Signal</keyword>
<protein>
    <recommendedName>
        <fullName evidence="8">GH26 domain-containing protein</fullName>
    </recommendedName>
</protein>
<evidence type="ECO:0000313" key="9">
    <source>
        <dbReference type="EMBL" id="MBB6033390.1"/>
    </source>
</evidence>
<dbReference type="GO" id="GO:0004553">
    <property type="term" value="F:hydrolase activity, hydrolyzing O-glycosyl compounds"/>
    <property type="evidence" value="ECO:0007669"/>
    <property type="project" value="InterPro"/>
</dbReference>
<dbReference type="NCBIfam" id="NF033679">
    <property type="entry name" value="DNRLRE_dom"/>
    <property type="match status" value="1"/>
</dbReference>
<dbReference type="Gene3D" id="3.20.20.80">
    <property type="entry name" value="Glycosidases"/>
    <property type="match status" value="1"/>
</dbReference>
<proteinExistence type="inferred from homology"/>
<name>A0A841FN66_9ACTN</name>
<accession>A0A841FN66</accession>
<evidence type="ECO:0000313" key="10">
    <source>
        <dbReference type="Proteomes" id="UP000548476"/>
    </source>
</evidence>
<dbReference type="RefSeq" id="WP_184786251.1">
    <property type="nucleotide sequence ID" value="NZ_BONT01000097.1"/>
</dbReference>
<feature type="domain" description="GH26" evidence="8">
    <location>
        <begin position="226"/>
        <end position="530"/>
    </location>
</feature>
<dbReference type="InterPro" id="IPR022790">
    <property type="entry name" value="GH26_dom"/>
</dbReference>
<keyword evidence="2" id="KW-0964">Secreted</keyword>
<dbReference type="Pfam" id="PF02156">
    <property type="entry name" value="Glyco_hydro_26"/>
    <property type="match status" value="1"/>
</dbReference>
<organism evidence="9 10">
    <name type="scientific">Phytomonospora endophytica</name>
    <dbReference type="NCBI Taxonomy" id="714109"/>
    <lineage>
        <taxon>Bacteria</taxon>
        <taxon>Bacillati</taxon>
        <taxon>Actinomycetota</taxon>
        <taxon>Actinomycetes</taxon>
        <taxon>Micromonosporales</taxon>
        <taxon>Micromonosporaceae</taxon>
        <taxon>Phytomonospora</taxon>
    </lineage>
</organism>
<dbReference type="Pfam" id="PF24517">
    <property type="entry name" value="CBM96"/>
    <property type="match status" value="1"/>
</dbReference>
<evidence type="ECO:0000259" key="8">
    <source>
        <dbReference type="PROSITE" id="PS51764"/>
    </source>
</evidence>
<dbReference type="EMBL" id="JACHGT010000002">
    <property type="protein sequence ID" value="MBB6033390.1"/>
    <property type="molecule type" value="Genomic_DNA"/>
</dbReference>
<dbReference type="AlphaFoldDB" id="A0A841FN66"/>
<keyword evidence="7" id="KW-0472">Membrane</keyword>